<evidence type="ECO:0000256" key="2">
    <source>
        <dbReference type="ARBA" id="ARBA00008156"/>
    </source>
</evidence>
<gene>
    <name evidence="6" type="ORF">IAI60_12885</name>
</gene>
<dbReference type="InterPro" id="IPR011047">
    <property type="entry name" value="Quinoprotein_ADH-like_sf"/>
</dbReference>
<keyword evidence="7" id="KW-1185">Reference proteome</keyword>
<dbReference type="Gene3D" id="2.140.10.10">
    <property type="entry name" value="Quinoprotein alcohol dehydrogenase-like superfamily"/>
    <property type="match status" value="1"/>
</dbReference>
<dbReference type="SMART" id="SM00564">
    <property type="entry name" value="PQQ"/>
    <property type="match status" value="3"/>
</dbReference>
<proteinExistence type="inferred from homology"/>
<evidence type="ECO:0000259" key="5">
    <source>
        <dbReference type="Pfam" id="PF13360"/>
    </source>
</evidence>
<comment type="cofactor">
    <cofactor evidence="1">
        <name>pyrroloquinoline quinone</name>
        <dbReference type="ChEBI" id="CHEBI:58442"/>
    </cofactor>
</comment>
<accession>A0ABS3KDF2</accession>
<protein>
    <submittedName>
        <fullName evidence="6">PQQ-binding-like beta-propeller repeat protein</fullName>
    </submittedName>
</protein>
<organism evidence="6 7">
    <name type="scientific">Roseomonas marmotae</name>
    <dbReference type="NCBI Taxonomy" id="2768161"/>
    <lineage>
        <taxon>Bacteria</taxon>
        <taxon>Pseudomonadati</taxon>
        <taxon>Pseudomonadota</taxon>
        <taxon>Alphaproteobacteria</taxon>
        <taxon>Acetobacterales</taxon>
        <taxon>Roseomonadaceae</taxon>
        <taxon>Roseomonas</taxon>
    </lineage>
</organism>
<dbReference type="Pfam" id="PF01011">
    <property type="entry name" value="PQQ"/>
    <property type="match status" value="1"/>
</dbReference>
<evidence type="ECO:0000256" key="1">
    <source>
        <dbReference type="ARBA" id="ARBA00001931"/>
    </source>
</evidence>
<keyword evidence="3" id="KW-0560">Oxidoreductase</keyword>
<feature type="domain" description="Pyrrolo-quinoline quinone repeat" evidence="4">
    <location>
        <begin position="32"/>
        <end position="339"/>
    </location>
</feature>
<dbReference type="Pfam" id="PF13360">
    <property type="entry name" value="PQQ_2"/>
    <property type="match status" value="1"/>
</dbReference>
<sequence>MARRDLLGCLGLALAARGGTAAGQGLPGATAMLTPENVGALRPAFTFRTDQPGRPVAAPLVAGNRLFLLTPFPHSLYAIDLAPGDPVAWQYRPEVDGRAAGLAEGAGQGGMTLIDGMLYLNTLDGRSIALDAASGAVAWTARVADPARGETLAAAPLVAGGRVFLGNAGDRFGARGWIAALDRATGRLLWRRHSTGPDAEVGIGPDFRPTDPADAAAERGTATWPPAAWQHGGGGVSGPILWDADSGLIFHGTGAPAPWNPEQRQGDNRWTSGLFARDAATGAARWFVPLNPHDLYGLGGQAPALLLDRPWQGTPRRLLAHPGANGHLYVLDREKGEILSAEPFVPVNATAGVELRTGALSRNPEKGIRRGGTTRHICPASPGAVTGASAFLASTGLLYIPARRLCMDMEARNANFMPGTGFTGANLRARPDGEAPPGLLVAWEPEGARPAWTAQEPFPLEADVLATEGGLVFHGTPDGLLKARDARTGAELWRFQADAPVTSRPLAFTGPDGRPWLAVLAGSDQPAAETDMRDATAAGGLANVLQRLPPPRDPAVTLHVFRLP</sequence>
<dbReference type="EMBL" id="JACTNF010000012">
    <property type="protein sequence ID" value="MBO1075502.1"/>
    <property type="molecule type" value="Genomic_DNA"/>
</dbReference>
<feature type="domain" description="Pyrrolo-quinoline quinone repeat" evidence="5">
    <location>
        <begin position="441"/>
        <end position="506"/>
    </location>
</feature>
<dbReference type="RefSeq" id="WP_207447768.1">
    <property type="nucleotide sequence ID" value="NZ_CP061094.1"/>
</dbReference>
<comment type="similarity">
    <text evidence="2">Belongs to the bacterial PQQ dehydrogenase family.</text>
</comment>
<dbReference type="InterPro" id="IPR002372">
    <property type="entry name" value="PQQ_rpt_dom"/>
</dbReference>
<name>A0ABS3KDF2_9PROT</name>
<evidence type="ECO:0000256" key="3">
    <source>
        <dbReference type="ARBA" id="ARBA00023002"/>
    </source>
</evidence>
<reference evidence="6 7" key="1">
    <citation type="submission" date="2020-09" db="EMBL/GenBank/DDBJ databases">
        <title>Roseomonas.</title>
        <authorList>
            <person name="Zhu W."/>
        </authorList>
    </citation>
    <scope>NUCLEOTIDE SEQUENCE [LARGE SCALE GENOMIC DNA]</scope>
    <source>
        <strain evidence="6 7">1311</strain>
    </source>
</reference>
<dbReference type="Proteomes" id="UP001518990">
    <property type="component" value="Unassembled WGS sequence"/>
</dbReference>
<evidence type="ECO:0000313" key="7">
    <source>
        <dbReference type="Proteomes" id="UP001518990"/>
    </source>
</evidence>
<dbReference type="SUPFAM" id="SSF50998">
    <property type="entry name" value="Quinoprotein alcohol dehydrogenase-like"/>
    <property type="match status" value="1"/>
</dbReference>
<dbReference type="PANTHER" id="PTHR32303">
    <property type="entry name" value="QUINOPROTEIN ALCOHOL DEHYDROGENASE (CYTOCHROME C)"/>
    <property type="match status" value="1"/>
</dbReference>
<dbReference type="InterPro" id="IPR018391">
    <property type="entry name" value="PQQ_b-propeller_rpt"/>
</dbReference>
<comment type="caution">
    <text evidence="6">The sequence shown here is derived from an EMBL/GenBank/DDBJ whole genome shotgun (WGS) entry which is preliminary data.</text>
</comment>
<evidence type="ECO:0000313" key="6">
    <source>
        <dbReference type="EMBL" id="MBO1075502.1"/>
    </source>
</evidence>
<evidence type="ECO:0000259" key="4">
    <source>
        <dbReference type="Pfam" id="PF01011"/>
    </source>
</evidence>